<dbReference type="PROSITE" id="PS51186">
    <property type="entry name" value="GNAT"/>
    <property type="match status" value="1"/>
</dbReference>
<reference evidence="5" key="1">
    <citation type="journal article" date="2014" name="Int. J. Syst. Evol. Microbiol.">
        <title>Complete genome sequence of Corynebacterium casei LMG S-19264T (=DSM 44701T), isolated from a smear-ripened cheese.</title>
        <authorList>
            <consortium name="US DOE Joint Genome Institute (JGI-PGF)"/>
            <person name="Walter F."/>
            <person name="Albersmeier A."/>
            <person name="Kalinowski J."/>
            <person name="Ruckert C."/>
        </authorList>
    </citation>
    <scope>NUCLEOTIDE SEQUENCE</scope>
    <source>
        <strain evidence="5">JCM 4518</strain>
    </source>
</reference>
<dbReference type="InterPro" id="IPR000182">
    <property type="entry name" value="GNAT_dom"/>
</dbReference>
<dbReference type="InterPro" id="IPR016181">
    <property type="entry name" value="Acyl_CoA_acyltransferase"/>
</dbReference>
<dbReference type="GO" id="GO:0005737">
    <property type="term" value="C:cytoplasm"/>
    <property type="evidence" value="ECO:0007669"/>
    <property type="project" value="TreeGrafter"/>
</dbReference>
<evidence type="ECO:0000256" key="3">
    <source>
        <dbReference type="ARBA" id="ARBA00038502"/>
    </source>
</evidence>
<dbReference type="EMBL" id="BMUL01000010">
    <property type="protein sequence ID" value="GHA92587.1"/>
    <property type="molecule type" value="Genomic_DNA"/>
</dbReference>
<protein>
    <submittedName>
        <fullName evidence="5">N-acetyltransferase GCN5</fullName>
    </submittedName>
</protein>
<dbReference type="Pfam" id="PF13302">
    <property type="entry name" value="Acetyltransf_3"/>
    <property type="match status" value="1"/>
</dbReference>
<keyword evidence="2" id="KW-0012">Acyltransferase</keyword>
<gene>
    <name evidence="5" type="ORF">GCM10010305_40380</name>
</gene>
<organism evidence="5 6">
    <name type="scientific">Streptomyces termitum</name>
    <dbReference type="NCBI Taxonomy" id="67368"/>
    <lineage>
        <taxon>Bacteria</taxon>
        <taxon>Bacillati</taxon>
        <taxon>Actinomycetota</taxon>
        <taxon>Actinomycetes</taxon>
        <taxon>Kitasatosporales</taxon>
        <taxon>Streptomycetaceae</taxon>
        <taxon>Streptomyces</taxon>
    </lineage>
</organism>
<evidence type="ECO:0000313" key="6">
    <source>
        <dbReference type="Proteomes" id="UP000644020"/>
    </source>
</evidence>
<accession>A0A918T6X0</accession>
<sequence length="200" mass="21887">MNGAPRLTRPARRPSARAALSVAGRTLRAMNSLHLEPWSAAGLPVLRRQNTPEMTAHLGGPETERAVADRHERYLRLTGGEMLLVRLGGTAIGSVGYWEREWNGEEVYETGYGILPEFGGHGYAAGALRLAAVRAAARGTRRRLHAFPHVDHAASNAVCRRAGFDLVGEVSFEYPKGTWQRSHDWRLDLDSLDAPSAPDA</sequence>
<feature type="domain" description="N-acetyltransferase" evidence="4">
    <location>
        <begin position="33"/>
        <end position="190"/>
    </location>
</feature>
<dbReference type="PANTHER" id="PTHR43792">
    <property type="entry name" value="GNAT FAMILY, PUTATIVE (AFU_ORTHOLOGUE AFUA_3G00765)-RELATED-RELATED"/>
    <property type="match status" value="1"/>
</dbReference>
<evidence type="ECO:0000313" key="5">
    <source>
        <dbReference type="EMBL" id="GHA92587.1"/>
    </source>
</evidence>
<comment type="caution">
    <text evidence="5">The sequence shown here is derived from an EMBL/GenBank/DDBJ whole genome shotgun (WGS) entry which is preliminary data.</text>
</comment>
<keyword evidence="1" id="KW-0808">Transferase</keyword>
<dbReference type="PANTHER" id="PTHR43792:SF8">
    <property type="entry name" value="[RIBOSOMAL PROTEIN US5]-ALANINE N-ACETYLTRANSFERASE"/>
    <property type="match status" value="1"/>
</dbReference>
<proteinExistence type="inferred from homology"/>
<dbReference type="Proteomes" id="UP000644020">
    <property type="component" value="Unassembled WGS sequence"/>
</dbReference>
<reference evidence="5" key="2">
    <citation type="submission" date="2020-09" db="EMBL/GenBank/DDBJ databases">
        <authorList>
            <person name="Sun Q."/>
            <person name="Ohkuma M."/>
        </authorList>
    </citation>
    <scope>NUCLEOTIDE SEQUENCE</scope>
    <source>
        <strain evidence="5">JCM 4518</strain>
    </source>
</reference>
<name>A0A918T6X0_9ACTN</name>
<dbReference type="Gene3D" id="3.40.630.30">
    <property type="match status" value="1"/>
</dbReference>
<evidence type="ECO:0000256" key="1">
    <source>
        <dbReference type="ARBA" id="ARBA00022679"/>
    </source>
</evidence>
<evidence type="ECO:0000256" key="2">
    <source>
        <dbReference type="ARBA" id="ARBA00023315"/>
    </source>
</evidence>
<dbReference type="SUPFAM" id="SSF55729">
    <property type="entry name" value="Acyl-CoA N-acyltransferases (Nat)"/>
    <property type="match status" value="1"/>
</dbReference>
<keyword evidence="6" id="KW-1185">Reference proteome</keyword>
<evidence type="ECO:0000259" key="4">
    <source>
        <dbReference type="PROSITE" id="PS51186"/>
    </source>
</evidence>
<comment type="similarity">
    <text evidence="3">Belongs to the acetyltransferase family. RimJ subfamily.</text>
</comment>
<dbReference type="AlphaFoldDB" id="A0A918T6X0"/>
<dbReference type="InterPro" id="IPR051531">
    <property type="entry name" value="N-acetyltransferase"/>
</dbReference>
<dbReference type="GO" id="GO:0008999">
    <property type="term" value="F:protein-N-terminal-alanine acetyltransferase activity"/>
    <property type="evidence" value="ECO:0007669"/>
    <property type="project" value="TreeGrafter"/>
</dbReference>